<accession>A0A9P5TXM1</accession>
<evidence type="ECO:0000256" key="1">
    <source>
        <dbReference type="SAM" id="MobiDB-lite"/>
    </source>
</evidence>
<reference evidence="2" key="1">
    <citation type="submission" date="2020-11" db="EMBL/GenBank/DDBJ databases">
        <authorList>
            <consortium name="DOE Joint Genome Institute"/>
            <person name="Ahrendt S."/>
            <person name="Riley R."/>
            <person name="Andreopoulos W."/>
            <person name="Labutti K."/>
            <person name="Pangilinan J."/>
            <person name="Ruiz-Duenas F.J."/>
            <person name="Barrasa J.M."/>
            <person name="Sanchez-Garcia M."/>
            <person name="Camarero S."/>
            <person name="Miyauchi S."/>
            <person name="Serrano A."/>
            <person name="Linde D."/>
            <person name="Babiker R."/>
            <person name="Drula E."/>
            <person name="Ayuso-Fernandez I."/>
            <person name="Pacheco R."/>
            <person name="Padilla G."/>
            <person name="Ferreira P."/>
            <person name="Barriuso J."/>
            <person name="Kellner H."/>
            <person name="Castanera R."/>
            <person name="Alfaro M."/>
            <person name="Ramirez L."/>
            <person name="Pisabarro A.G."/>
            <person name="Kuo A."/>
            <person name="Tritt A."/>
            <person name="Lipzen A."/>
            <person name="He G."/>
            <person name="Yan M."/>
            <person name="Ng V."/>
            <person name="Cullen D."/>
            <person name="Martin F."/>
            <person name="Rosso M.-N."/>
            <person name="Henrissat B."/>
            <person name="Hibbett D."/>
            <person name="Martinez A.T."/>
            <person name="Grigoriev I.V."/>
        </authorList>
    </citation>
    <scope>NUCLEOTIDE SEQUENCE</scope>
    <source>
        <strain evidence="2">AH 40177</strain>
    </source>
</reference>
<sequence>KLEVCEQKRNALPSDSEHKSNKYDAAFAYQLMSEDEDKKNTEPGRSKHFISRPPTYRSNEMQSLFSAVDTVADPKPSMQYVPRVLGDPKEVPLPATRTLVGHAQMWMVKSDWLNNHPKSNNPNCIADSGRLWGDERDPEEVEEMSSTNKKEKKAKNTVKRELKRKAADEGNAGASTLKGKGKELKRAKM</sequence>
<evidence type="ECO:0000313" key="3">
    <source>
        <dbReference type="Proteomes" id="UP000772434"/>
    </source>
</evidence>
<gene>
    <name evidence="2" type="ORF">BDP27DRAFT_1238424</name>
</gene>
<feature type="compositionally biased region" description="Basic and acidic residues" evidence="1">
    <location>
        <begin position="158"/>
        <end position="168"/>
    </location>
</feature>
<keyword evidence="3" id="KW-1185">Reference proteome</keyword>
<dbReference type="Proteomes" id="UP000772434">
    <property type="component" value="Unassembled WGS sequence"/>
</dbReference>
<name>A0A9P5TXM1_9AGAR</name>
<dbReference type="OrthoDB" id="3069035at2759"/>
<protein>
    <submittedName>
        <fullName evidence="2">Uncharacterized protein</fullName>
    </submittedName>
</protein>
<feature type="region of interest" description="Disordered" evidence="1">
    <location>
        <begin position="119"/>
        <end position="189"/>
    </location>
</feature>
<comment type="caution">
    <text evidence="2">The sequence shown here is derived from an EMBL/GenBank/DDBJ whole genome shotgun (WGS) entry which is preliminary data.</text>
</comment>
<feature type="non-terminal residue" evidence="2">
    <location>
        <position position="1"/>
    </location>
</feature>
<feature type="compositionally biased region" description="Basic and acidic residues" evidence="1">
    <location>
        <begin position="36"/>
        <end position="45"/>
    </location>
</feature>
<proteinExistence type="predicted"/>
<feature type="compositionally biased region" description="Basic and acidic residues" evidence="1">
    <location>
        <begin position="180"/>
        <end position="189"/>
    </location>
</feature>
<evidence type="ECO:0000313" key="2">
    <source>
        <dbReference type="EMBL" id="KAF9059610.1"/>
    </source>
</evidence>
<feature type="region of interest" description="Disordered" evidence="1">
    <location>
        <begin position="34"/>
        <end position="55"/>
    </location>
</feature>
<organism evidence="2 3">
    <name type="scientific">Rhodocollybia butyracea</name>
    <dbReference type="NCBI Taxonomy" id="206335"/>
    <lineage>
        <taxon>Eukaryota</taxon>
        <taxon>Fungi</taxon>
        <taxon>Dikarya</taxon>
        <taxon>Basidiomycota</taxon>
        <taxon>Agaricomycotina</taxon>
        <taxon>Agaricomycetes</taxon>
        <taxon>Agaricomycetidae</taxon>
        <taxon>Agaricales</taxon>
        <taxon>Marasmiineae</taxon>
        <taxon>Omphalotaceae</taxon>
        <taxon>Rhodocollybia</taxon>
    </lineage>
</organism>
<dbReference type="EMBL" id="JADNRY010000291">
    <property type="protein sequence ID" value="KAF9059610.1"/>
    <property type="molecule type" value="Genomic_DNA"/>
</dbReference>
<dbReference type="AlphaFoldDB" id="A0A9P5TXM1"/>